<dbReference type="InterPro" id="IPR036322">
    <property type="entry name" value="WD40_repeat_dom_sf"/>
</dbReference>
<sequence length="1043" mass="115653">MLETWEWFAGSKYWTKAKFILALLALCDADLVHVLGNLVRVLVVRGKRDSSSRQCDGGKSVEGSPHYLLKHFEWSVQKKSYINIRNYFLEDLEDDTSSIPESHYSFRSDDHPELELLIQASSGYEPVTMETHTSVWALAPVETLEDRDPEPSESGPLEQSPCTGEEEESHSPGRFLESDEDQSVSSDDPALVTLPSSSQSLSGVGHYRDFIRRLPVHLAKHILDKVLHSVFFSVGLLDNNSLVNCLCVSQHWRYLAEEIQKEVLVRRTVENQAMILQGTSSSGVSPVYAKIRDVPVPMTQEEKLTMPFQDSSNKMKPKDRSVEAAYVGVETKTIQMEERNVYCGTYNILVLNENEDPSRVAHYNGGKMVAIGSKDRQVRLLDLANGKEVPPLIHGHAGSIRAVLLCEERGFVISASYDLSIRCWNLQTGACMKIFRGHLGTISCLDLHGNRLVSGAKDCKVKVWNLLTGKNFTKLKFKHQDPILCVKIDKSYVVSGCRKGLVKVWHIETGCLMKTVEGHQGAVKCLFFDQWHILSGGSDGYIMAWSMIKEFQRCLMAFRHPKEVQCLAFLYLRVVSGCADGKIRVFNFLTGDCLRVIKANSRQSPVLSLDIHSNSIVMNTKASVLLFQFAEVKWDYSLTAEGEKIYHRQAEDREGPGSGLSHHARSLSSQSMHAAHSVQRESMRPAQWSELLIYRRSTAYIDLQPEFIAKPPSALEPGRPVSGRSPETASGASRTPKRHSTASSGKRSSGGGAVAQLALSRSEQSVLQQVKQRGLHHPISPEHLLLALGTAHQAQRSDPTSSNTVLNAQVRDAWGSPPAPQTAGHESEATISQKAPQPKTTDTRSAPVRFQEVTKIYTPLVSKGLELKLRHSLHGHSVRSSLPRPAVVRPQTGTGPGEAGALEMGKKRPQTSCSAGARQAGSFSAAAEQGAPRMQRMLLGTPCSSPQRHVRFEQGPAASSPGKHYPVDPFREHSGLRLQTFTQRQQSEQNQARRHQAALSQEASDRDRQSKRAWLMKVKGLPIGDFLKEGQVFAPELGHDSYI</sequence>
<dbReference type="CDD" id="cd22136">
    <property type="entry name" value="F-box_FBXW10"/>
    <property type="match status" value="1"/>
</dbReference>
<evidence type="ECO:0000256" key="2">
    <source>
        <dbReference type="ARBA" id="ARBA00022737"/>
    </source>
</evidence>
<dbReference type="SUPFAM" id="SSF50978">
    <property type="entry name" value="WD40 repeat-like"/>
    <property type="match status" value="1"/>
</dbReference>
<evidence type="ECO:0000313" key="5">
    <source>
        <dbReference type="EMBL" id="MBN3314250.1"/>
    </source>
</evidence>
<dbReference type="Gene3D" id="1.20.1280.50">
    <property type="match status" value="1"/>
</dbReference>
<evidence type="ECO:0000256" key="3">
    <source>
        <dbReference type="PROSITE-ProRule" id="PRU00221"/>
    </source>
</evidence>
<dbReference type="InterPro" id="IPR015943">
    <property type="entry name" value="WD40/YVTN_repeat-like_dom_sf"/>
</dbReference>
<feature type="repeat" description="WD" evidence="3">
    <location>
        <begin position="516"/>
        <end position="547"/>
    </location>
</feature>
<feature type="non-terminal residue" evidence="5">
    <location>
        <position position="1043"/>
    </location>
</feature>
<feature type="region of interest" description="Disordered" evidence="4">
    <location>
        <begin position="875"/>
        <end position="970"/>
    </location>
</feature>
<organism evidence="5 6">
    <name type="scientific">Atractosteus spatula</name>
    <name type="common">Alligator gar</name>
    <name type="synonym">Lepisosteus spatula</name>
    <dbReference type="NCBI Taxonomy" id="7917"/>
    <lineage>
        <taxon>Eukaryota</taxon>
        <taxon>Metazoa</taxon>
        <taxon>Chordata</taxon>
        <taxon>Craniata</taxon>
        <taxon>Vertebrata</taxon>
        <taxon>Euteleostomi</taxon>
        <taxon>Actinopterygii</taxon>
        <taxon>Neopterygii</taxon>
        <taxon>Holostei</taxon>
        <taxon>Semionotiformes</taxon>
        <taxon>Lepisosteidae</taxon>
        <taxon>Atractosteus</taxon>
    </lineage>
</organism>
<dbReference type="PANTHER" id="PTHR19872">
    <property type="entry name" value="UBIQUITIN LIGASE SPECIFICITY FACTOR/HREP PROTEIN"/>
    <property type="match status" value="1"/>
</dbReference>
<dbReference type="InterPro" id="IPR001680">
    <property type="entry name" value="WD40_rpt"/>
</dbReference>
<comment type="caution">
    <text evidence="5">The sequence shown here is derived from an EMBL/GenBank/DDBJ whole genome shotgun (WGS) entry which is preliminary data.</text>
</comment>
<feature type="region of interest" description="Disordered" evidence="4">
    <location>
        <begin position="982"/>
        <end position="1009"/>
    </location>
</feature>
<dbReference type="Pfam" id="PF00400">
    <property type="entry name" value="WD40"/>
    <property type="match status" value="4"/>
</dbReference>
<reference evidence="5" key="1">
    <citation type="journal article" date="2021" name="Cell">
        <title>Tracing the genetic footprints of vertebrate landing in non-teleost ray-finned fishes.</title>
        <authorList>
            <person name="Bi X."/>
            <person name="Wang K."/>
            <person name="Yang L."/>
            <person name="Pan H."/>
            <person name="Jiang H."/>
            <person name="Wei Q."/>
            <person name="Fang M."/>
            <person name="Yu H."/>
            <person name="Zhu C."/>
            <person name="Cai Y."/>
            <person name="He Y."/>
            <person name="Gan X."/>
            <person name="Zeng H."/>
            <person name="Yu D."/>
            <person name="Zhu Y."/>
            <person name="Jiang H."/>
            <person name="Qiu Q."/>
            <person name="Yang H."/>
            <person name="Zhang Y.E."/>
            <person name="Wang W."/>
            <person name="Zhu M."/>
            <person name="He S."/>
            <person name="Zhang G."/>
        </authorList>
    </citation>
    <scope>NUCLEOTIDE SEQUENCE</scope>
    <source>
        <strain evidence="5">Allg_001</strain>
    </source>
</reference>
<keyword evidence="6" id="KW-1185">Reference proteome</keyword>
<dbReference type="Gene3D" id="2.130.10.10">
    <property type="entry name" value="YVTN repeat-like/Quinoprotein amine dehydrogenase"/>
    <property type="match status" value="1"/>
</dbReference>
<dbReference type="PANTHER" id="PTHR19872:SF7">
    <property type="entry name" value="F-BOX AND WD REPEAT DOMAIN CONTAINING PROTEIN 10B-RELATED"/>
    <property type="match status" value="1"/>
</dbReference>
<evidence type="ECO:0000256" key="4">
    <source>
        <dbReference type="SAM" id="MobiDB-lite"/>
    </source>
</evidence>
<evidence type="ECO:0000256" key="1">
    <source>
        <dbReference type="ARBA" id="ARBA00022574"/>
    </source>
</evidence>
<dbReference type="PROSITE" id="PS00678">
    <property type="entry name" value="WD_REPEATS_1"/>
    <property type="match status" value="1"/>
</dbReference>
<proteinExistence type="predicted"/>
<feature type="compositionally biased region" description="Polar residues" evidence="4">
    <location>
        <begin position="829"/>
        <end position="844"/>
    </location>
</feature>
<gene>
    <name evidence="5" type="primary">Fbxw10</name>
    <name evidence="5" type="ORF">GTO95_0012981</name>
</gene>
<keyword evidence="2" id="KW-0677">Repeat</keyword>
<protein>
    <submittedName>
        <fullName evidence="5">FBW10 protein</fullName>
    </submittedName>
</protein>
<feature type="region of interest" description="Disordered" evidence="4">
    <location>
        <begin position="651"/>
        <end position="681"/>
    </location>
</feature>
<feature type="non-terminal residue" evidence="5">
    <location>
        <position position="1"/>
    </location>
</feature>
<feature type="repeat" description="WD" evidence="3">
    <location>
        <begin position="393"/>
        <end position="434"/>
    </location>
</feature>
<dbReference type="PROSITE" id="PS50082">
    <property type="entry name" value="WD_REPEATS_2"/>
    <property type="match status" value="3"/>
</dbReference>
<keyword evidence="1 3" id="KW-0853">WD repeat</keyword>
<dbReference type="PROSITE" id="PS50294">
    <property type="entry name" value="WD_REPEATS_REGION"/>
    <property type="match status" value="2"/>
</dbReference>
<feature type="region of interest" description="Disordered" evidence="4">
    <location>
        <begin position="812"/>
        <end position="847"/>
    </location>
</feature>
<name>A0A8J7NL80_ATRSP</name>
<feature type="region of interest" description="Disordered" evidence="4">
    <location>
        <begin position="711"/>
        <end position="757"/>
    </location>
</feature>
<feature type="repeat" description="WD" evidence="3">
    <location>
        <begin position="435"/>
        <end position="474"/>
    </location>
</feature>
<dbReference type="Proteomes" id="UP000736164">
    <property type="component" value="Unassembled WGS sequence"/>
</dbReference>
<evidence type="ECO:0000313" key="6">
    <source>
        <dbReference type="Proteomes" id="UP000736164"/>
    </source>
</evidence>
<dbReference type="InterPro" id="IPR019775">
    <property type="entry name" value="WD40_repeat_CS"/>
</dbReference>
<dbReference type="CDD" id="cd00200">
    <property type="entry name" value="WD40"/>
    <property type="match status" value="1"/>
</dbReference>
<feature type="region of interest" description="Disordered" evidence="4">
    <location>
        <begin position="144"/>
        <end position="198"/>
    </location>
</feature>
<dbReference type="SMART" id="SM00320">
    <property type="entry name" value="WD40"/>
    <property type="match status" value="6"/>
</dbReference>
<accession>A0A8J7NL80</accession>
<dbReference type="InterPro" id="IPR051075">
    <property type="entry name" value="SCF_subunit_WD-repeat"/>
</dbReference>
<dbReference type="AlphaFoldDB" id="A0A8J7NL80"/>
<dbReference type="EMBL" id="JAAWVO010014709">
    <property type="protein sequence ID" value="MBN3314250.1"/>
    <property type="molecule type" value="Genomic_DNA"/>
</dbReference>